<gene>
    <name evidence="1" type="ORF">C5467_09545</name>
</gene>
<dbReference type="Proteomes" id="UP000295598">
    <property type="component" value="Unassembled WGS sequence"/>
</dbReference>
<protein>
    <submittedName>
        <fullName evidence="1">Uncharacterized protein</fullName>
    </submittedName>
</protein>
<accession>A0A4R4JYL3</accession>
<comment type="caution">
    <text evidence="1">The sequence shown here is derived from an EMBL/GenBank/DDBJ whole genome shotgun (WGS) entry which is preliminary data.</text>
</comment>
<evidence type="ECO:0000313" key="2">
    <source>
        <dbReference type="Proteomes" id="UP000295598"/>
    </source>
</evidence>
<name>A0A4R4JYL3_9GAMM</name>
<reference evidence="1 2" key="1">
    <citation type="journal article" date="2019" name="Int. J. Syst. Evol. Microbiol.">
        <title>Photorhabdus khanii subsp. guanajuatensis subsp. nov., isolated from Heterorhabditis atacamensis, and Photorhabdus luminescens subsp. mexicana subsp. nov., isolated from Heterorhabditis mexicana entomopathogenic nematodes.</title>
        <authorList>
            <person name="Machado R.A.R."/>
            <person name="Bruno P."/>
            <person name="Arce C.C.M."/>
            <person name="Liechti N."/>
            <person name="Kohler A."/>
            <person name="Bernal J."/>
            <person name="Bruggmann R."/>
            <person name="Turlings T.C.J."/>
        </authorList>
    </citation>
    <scope>NUCLEOTIDE SEQUENCE [LARGE SCALE GENOMIC DNA]</scope>
    <source>
        <strain evidence="1 2">MEX20-17</strain>
    </source>
</reference>
<proteinExistence type="predicted"/>
<dbReference type="AlphaFoldDB" id="A0A4R4JYL3"/>
<evidence type="ECO:0000313" key="1">
    <source>
        <dbReference type="EMBL" id="TDB59091.1"/>
    </source>
</evidence>
<sequence>MREYIAQDNPTAALAIDELFSEEAGRLIDHPFIGRLVREVPEPESNSGSLYM</sequence>
<dbReference type="EMBL" id="PUJY01000012">
    <property type="protein sequence ID" value="TDB59091.1"/>
    <property type="molecule type" value="Genomic_DNA"/>
</dbReference>
<organism evidence="1 2">
    <name type="scientific">Photorhabdus khanii subsp. guanajuatensis</name>
    <dbReference type="NCBI Taxonomy" id="2100166"/>
    <lineage>
        <taxon>Bacteria</taxon>
        <taxon>Pseudomonadati</taxon>
        <taxon>Pseudomonadota</taxon>
        <taxon>Gammaproteobacteria</taxon>
        <taxon>Enterobacterales</taxon>
        <taxon>Morganellaceae</taxon>
        <taxon>Photorhabdus</taxon>
    </lineage>
</organism>